<evidence type="ECO:0000313" key="3">
    <source>
        <dbReference type="Proteomes" id="UP000836841"/>
    </source>
</evidence>
<feature type="compositionally biased region" description="Polar residues" evidence="1">
    <location>
        <begin position="354"/>
        <end position="376"/>
    </location>
</feature>
<organism evidence="2 3">
    <name type="scientific">Thlaspi arvense</name>
    <name type="common">Field penny-cress</name>
    <dbReference type="NCBI Taxonomy" id="13288"/>
    <lineage>
        <taxon>Eukaryota</taxon>
        <taxon>Viridiplantae</taxon>
        <taxon>Streptophyta</taxon>
        <taxon>Embryophyta</taxon>
        <taxon>Tracheophyta</taxon>
        <taxon>Spermatophyta</taxon>
        <taxon>Magnoliopsida</taxon>
        <taxon>eudicotyledons</taxon>
        <taxon>Gunneridae</taxon>
        <taxon>Pentapetalae</taxon>
        <taxon>rosids</taxon>
        <taxon>malvids</taxon>
        <taxon>Brassicales</taxon>
        <taxon>Brassicaceae</taxon>
        <taxon>Thlaspideae</taxon>
        <taxon>Thlaspi</taxon>
    </lineage>
</organism>
<dbReference type="AlphaFoldDB" id="A0AAU9T101"/>
<dbReference type="PANTHER" id="PTHR33167:SF18">
    <property type="entry name" value="GB|AAF67766.1"/>
    <property type="match status" value="1"/>
</dbReference>
<sequence length="605" mass="68546">MQYNSSLMTCNYSNRDITTDARTGRSSFSVQDIDTVLTNRYGVNVDVDDTFSLLYHDLYLRELKETLKHTMLVHESVFESQIHELHRLYWRQKELMLEMERTRRHEALYLNSTFPSLGTHWMNPSVSTYQTRSFVYEDNILNRIEAADNVEKSEKVVVDLELPVFECSDREVERGLMNGEVHKVATFLKEQSVESGNQLSKLQFDLNEPAKIEEDSGYVFNQFLSPPVTSNETGEKKNEVEDSVKGSDWMNEAQGQQSSVKCRGGHGIDLNMSPLSFEEEVDTVEKFETEKPQECVSVSLHGKLVTEQSRVVVQALPCLNSILLLKSSRPRKKVKHGPINKAFKGSDLDLRSTAEATSESQSDQATMRKGSSSSLSKVKPARNRTGPGKKRRCKPQVKSSNGHKVVAKKKRKKSRKISLVTEGNYQEISAAEAIVDMSRKFDRETSDCIAASLGRNLLWLAEISSSVVEDQELECSEAMTLQLTEVKPEDHRKVLRTKSADNKTAVSSIVLRKQRRSRTKRKCKDNNNQSLGTFSECEADEVTEKLVEVSESKWGFGFPKNKSRSSSPRKPIEAFISDWGAITKRRRGSRTPAAAFQHMIIDHVV</sequence>
<name>A0AAU9T101_THLAR</name>
<evidence type="ECO:0000313" key="2">
    <source>
        <dbReference type="EMBL" id="CAH2073645.1"/>
    </source>
</evidence>
<protein>
    <submittedName>
        <fullName evidence="2">Uncharacterized protein</fullName>
    </submittedName>
</protein>
<proteinExistence type="predicted"/>
<keyword evidence="3" id="KW-1185">Reference proteome</keyword>
<feature type="region of interest" description="Disordered" evidence="1">
    <location>
        <begin position="329"/>
        <end position="418"/>
    </location>
</feature>
<gene>
    <name evidence="2" type="ORF">TAV2_LOCUS19320</name>
</gene>
<feature type="compositionally biased region" description="Basic residues" evidence="1">
    <location>
        <begin position="379"/>
        <end position="395"/>
    </location>
</feature>
<dbReference type="EMBL" id="OU466862">
    <property type="protein sequence ID" value="CAH2073645.1"/>
    <property type="molecule type" value="Genomic_DNA"/>
</dbReference>
<dbReference type="Proteomes" id="UP000836841">
    <property type="component" value="Chromosome 6"/>
</dbReference>
<dbReference type="PANTHER" id="PTHR33167">
    <property type="entry name" value="TRANSCRIPTION FACTOR, PUTATIVE (DUF863)-RELATED"/>
    <property type="match status" value="1"/>
</dbReference>
<evidence type="ECO:0000256" key="1">
    <source>
        <dbReference type="SAM" id="MobiDB-lite"/>
    </source>
</evidence>
<accession>A0AAU9T101</accession>
<feature type="compositionally biased region" description="Basic residues" evidence="1">
    <location>
        <begin position="405"/>
        <end position="416"/>
    </location>
</feature>
<reference evidence="2 3" key="1">
    <citation type="submission" date="2022-03" db="EMBL/GenBank/DDBJ databases">
        <authorList>
            <person name="Nunn A."/>
            <person name="Chopra R."/>
            <person name="Nunn A."/>
            <person name="Contreras Garrido A."/>
        </authorList>
    </citation>
    <scope>NUCLEOTIDE SEQUENCE [LARGE SCALE GENOMIC DNA]</scope>
</reference>
<feature type="compositionally biased region" description="Basic residues" evidence="1">
    <location>
        <begin position="329"/>
        <end position="338"/>
    </location>
</feature>